<reference evidence="1" key="1">
    <citation type="submission" date="2023-10" db="EMBL/GenBank/DDBJ databases">
        <title>Genome assembly of Pristionchus species.</title>
        <authorList>
            <person name="Yoshida K."/>
            <person name="Sommer R.J."/>
        </authorList>
    </citation>
    <scope>NUCLEOTIDE SEQUENCE</scope>
    <source>
        <strain evidence="1">RS5133</strain>
    </source>
</reference>
<dbReference type="AlphaFoldDB" id="A0AAV5W8Q5"/>
<dbReference type="PANTHER" id="PTHR33395">
    <property type="entry name" value="TRANSCRIPTASE, PUTATIVE-RELATED-RELATED"/>
    <property type="match status" value="1"/>
</dbReference>
<evidence type="ECO:0008006" key="3">
    <source>
        <dbReference type="Google" id="ProtNLM"/>
    </source>
</evidence>
<dbReference type="GO" id="GO:0031012">
    <property type="term" value="C:extracellular matrix"/>
    <property type="evidence" value="ECO:0007669"/>
    <property type="project" value="TreeGrafter"/>
</dbReference>
<accession>A0AAV5W8Q5</accession>
<evidence type="ECO:0000313" key="2">
    <source>
        <dbReference type="Proteomes" id="UP001432322"/>
    </source>
</evidence>
<dbReference type="PANTHER" id="PTHR33395:SF22">
    <property type="entry name" value="REVERSE TRANSCRIPTASE DOMAIN-CONTAINING PROTEIN"/>
    <property type="match status" value="1"/>
</dbReference>
<evidence type="ECO:0000313" key="1">
    <source>
        <dbReference type="EMBL" id="GMT26457.1"/>
    </source>
</evidence>
<gene>
    <name evidence="1" type="ORF">PFISCL1PPCAC_17754</name>
</gene>
<protein>
    <recommendedName>
        <fullName evidence="3">Reverse transcriptase domain-containing protein</fullName>
    </recommendedName>
</protein>
<proteinExistence type="predicted"/>
<sequence>LYKKSCRISSIASNSTLAQTCYKRFERALRMHNERVENKVVNSNNPKAFFSLCKTRLKATSNAPPAPLPPPPPSQTQPFDLSSITPSQILISIQSLAPKVNFSPDGLPNIFYKKCKISLVSPLMILFNKTLCTSTIPDIWKKAIVKPIPKASSNSINMFRPISLICSVTKIFEKILIHEITEFLDRNNLFDPRQAGFRLKRSTCTQLINGTNLIPSPFMKDLGVIMKPSLKFNDHISKITAKARSK</sequence>
<feature type="non-terminal residue" evidence="1">
    <location>
        <position position="1"/>
    </location>
</feature>
<dbReference type="EMBL" id="BTSY01000005">
    <property type="protein sequence ID" value="GMT26457.1"/>
    <property type="molecule type" value="Genomic_DNA"/>
</dbReference>
<comment type="caution">
    <text evidence="1">The sequence shown here is derived from an EMBL/GenBank/DDBJ whole genome shotgun (WGS) entry which is preliminary data.</text>
</comment>
<feature type="non-terminal residue" evidence="1">
    <location>
        <position position="246"/>
    </location>
</feature>
<keyword evidence="2" id="KW-1185">Reference proteome</keyword>
<dbReference type="GO" id="GO:0007508">
    <property type="term" value="P:larval heart development"/>
    <property type="evidence" value="ECO:0007669"/>
    <property type="project" value="TreeGrafter"/>
</dbReference>
<dbReference type="Proteomes" id="UP001432322">
    <property type="component" value="Unassembled WGS sequence"/>
</dbReference>
<dbReference type="GO" id="GO:0061343">
    <property type="term" value="P:cell adhesion involved in heart morphogenesis"/>
    <property type="evidence" value="ECO:0007669"/>
    <property type="project" value="TreeGrafter"/>
</dbReference>
<organism evidence="1 2">
    <name type="scientific">Pristionchus fissidentatus</name>
    <dbReference type="NCBI Taxonomy" id="1538716"/>
    <lineage>
        <taxon>Eukaryota</taxon>
        <taxon>Metazoa</taxon>
        <taxon>Ecdysozoa</taxon>
        <taxon>Nematoda</taxon>
        <taxon>Chromadorea</taxon>
        <taxon>Rhabditida</taxon>
        <taxon>Rhabditina</taxon>
        <taxon>Diplogasteromorpha</taxon>
        <taxon>Diplogasteroidea</taxon>
        <taxon>Neodiplogasteridae</taxon>
        <taxon>Pristionchus</taxon>
    </lineage>
</organism>
<name>A0AAV5W8Q5_9BILA</name>